<organism evidence="3 4">
    <name type="scientific">Aquariibacter albus</name>
    <dbReference type="NCBI Taxonomy" id="2759899"/>
    <lineage>
        <taxon>Bacteria</taxon>
        <taxon>Pseudomonadati</taxon>
        <taxon>Pseudomonadota</taxon>
        <taxon>Betaproteobacteria</taxon>
        <taxon>Burkholderiales</taxon>
        <taxon>Sphaerotilaceae</taxon>
        <taxon>Aquariibacter</taxon>
    </lineage>
</organism>
<keyword evidence="4" id="KW-1185">Reference proteome</keyword>
<dbReference type="PANTHER" id="PTHR30203">
    <property type="entry name" value="OUTER MEMBRANE CATION EFFLUX PROTEIN"/>
    <property type="match status" value="1"/>
</dbReference>
<dbReference type="EMBL" id="JACIVI010000002">
    <property type="protein sequence ID" value="MBB1162085.1"/>
    <property type="molecule type" value="Genomic_DNA"/>
</dbReference>
<dbReference type="RefSeq" id="WP_182663643.1">
    <property type="nucleotide sequence ID" value="NZ_JACIVI010000002.1"/>
</dbReference>
<comment type="similarity">
    <text evidence="1">Belongs to the outer membrane factor (OMF) (TC 1.B.17) family.</text>
</comment>
<comment type="caution">
    <text evidence="3">The sequence shown here is derived from an EMBL/GenBank/DDBJ whole genome shotgun (WGS) entry which is preliminary data.</text>
</comment>
<evidence type="ECO:0000256" key="1">
    <source>
        <dbReference type="ARBA" id="ARBA00007613"/>
    </source>
</evidence>
<dbReference type="GO" id="GO:0015562">
    <property type="term" value="F:efflux transmembrane transporter activity"/>
    <property type="evidence" value="ECO:0007669"/>
    <property type="project" value="InterPro"/>
</dbReference>
<dbReference type="InterPro" id="IPR003423">
    <property type="entry name" value="OMP_efflux"/>
</dbReference>
<dbReference type="AlphaFoldDB" id="A0A839HIF5"/>
<feature type="region of interest" description="Disordered" evidence="2">
    <location>
        <begin position="1"/>
        <end position="20"/>
    </location>
</feature>
<accession>A0A839HIF5</accession>
<sequence>MLPNPPPILRTRPSPDRPRRARAGRIVALVALLLAACAAPQQPAEPLDLAAQQAQWQALEPDSPALRDLLEAQGLSPARWPLPQWDLAALTVLALTRQPALAEARARQAAAEAVRTVARPRPSLALDLASHSETGGASDSPWSLGIAVESLPLGRSGAARRAAETEARRAQVDEAGLALAQTAWEIRRTLRERHRDWWARRAEAALQAERLTLASAREQALRRQQAQGAADGPALRLAQREAAAARAASAAARSAEAQARLALGAAAGLTPELAVRLPLDEQLPTPPALERGALQSAALLNRLDLRAALARHAAAEARQRVELARRWPEFSFAPGLSWDQGDRLWTLGLKVTGPPAAGNLPALARARAEREEAAATCLRLQAEALVELAQARLAVEAGDAARTAAETELAQAERSLARVRTGLAAGQFDRLSLLDAQVLQLDARGRLLAARQQQAQARAALEDVLQLPLERLPAPAPALPSTP</sequence>
<protein>
    <submittedName>
        <fullName evidence="3">TolC family protein</fullName>
    </submittedName>
</protein>
<dbReference type="Pfam" id="PF02321">
    <property type="entry name" value="OEP"/>
    <property type="match status" value="1"/>
</dbReference>
<proteinExistence type="inferred from homology"/>
<dbReference type="InterPro" id="IPR010131">
    <property type="entry name" value="MdtP/NodT-like"/>
</dbReference>
<dbReference type="SUPFAM" id="SSF56954">
    <property type="entry name" value="Outer membrane efflux proteins (OEP)"/>
    <property type="match status" value="1"/>
</dbReference>
<name>A0A839HIF5_9BURK</name>
<evidence type="ECO:0000313" key="3">
    <source>
        <dbReference type="EMBL" id="MBB1162085.1"/>
    </source>
</evidence>
<evidence type="ECO:0000256" key="2">
    <source>
        <dbReference type="SAM" id="MobiDB-lite"/>
    </source>
</evidence>
<dbReference type="Gene3D" id="1.20.1600.10">
    <property type="entry name" value="Outer membrane efflux proteins (OEP)"/>
    <property type="match status" value="1"/>
</dbReference>
<reference evidence="3 4" key="1">
    <citation type="submission" date="2020-08" db="EMBL/GenBank/DDBJ databases">
        <title>Aquariorum lacteus gen. nov., sp. nov., a new member of the family Comamonadaceae, isolated from freshwater aquarium.</title>
        <authorList>
            <person name="Chun S.-J."/>
        </authorList>
    </citation>
    <scope>NUCLEOTIDE SEQUENCE [LARGE SCALE GENOMIC DNA]</scope>
    <source>
        <strain evidence="3 4">SJAQ100</strain>
    </source>
</reference>
<gene>
    <name evidence="3" type="ORF">H4F90_08840</name>
</gene>
<evidence type="ECO:0000313" key="4">
    <source>
        <dbReference type="Proteomes" id="UP000586093"/>
    </source>
</evidence>
<dbReference type="Proteomes" id="UP000586093">
    <property type="component" value="Unassembled WGS sequence"/>
</dbReference>